<dbReference type="PROSITE" id="PS51443">
    <property type="entry name" value="PCS"/>
    <property type="match status" value="1"/>
</dbReference>
<evidence type="ECO:0000256" key="1">
    <source>
        <dbReference type="ARBA" id="ARBA00012468"/>
    </source>
</evidence>
<dbReference type="GO" id="GO:0046872">
    <property type="term" value="F:metal ion binding"/>
    <property type="evidence" value="ECO:0007669"/>
    <property type="project" value="UniProtKB-KW"/>
</dbReference>
<protein>
    <recommendedName>
        <fullName evidence="1">glutathione gamma-glutamylcysteinyltransferase</fullName>
        <ecNumber evidence="1">2.3.2.15</ecNumber>
    </recommendedName>
</protein>
<gene>
    <name evidence="6" type="ORF">CYCCA115_LOCUS2071</name>
</gene>
<reference evidence="6" key="1">
    <citation type="submission" date="2023-08" db="EMBL/GenBank/DDBJ databases">
        <authorList>
            <person name="Audoor S."/>
            <person name="Bilcke G."/>
        </authorList>
    </citation>
    <scope>NUCLEOTIDE SEQUENCE</scope>
</reference>
<dbReference type="Gene3D" id="3.90.70.30">
    <property type="entry name" value="Phytochelatin synthase, N-terminal domain"/>
    <property type="match status" value="1"/>
</dbReference>
<keyword evidence="3" id="KW-0808">Transferase</keyword>
<evidence type="ECO:0000256" key="4">
    <source>
        <dbReference type="ARBA" id="ARBA00022723"/>
    </source>
</evidence>
<organism evidence="6 7">
    <name type="scientific">Cylindrotheca closterium</name>
    <dbReference type="NCBI Taxonomy" id="2856"/>
    <lineage>
        <taxon>Eukaryota</taxon>
        <taxon>Sar</taxon>
        <taxon>Stramenopiles</taxon>
        <taxon>Ochrophyta</taxon>
        <taxon>Bacillariophyta</taxon>
        <taxon>Bacillariophyceae</taxon>
        <taxon>Bacillariophycidae</taxon>
        <taxon>Bacillariales</taxon>
        <taxon>Bacillariaceae</taxon>
        <taxon>Cylindrotheca</taxon>
    </lineage>
</organism>
<dbReference type="InterPro" id="IPR038765">
    <property type="entry name" value="Papain-like_cys_pep_sf"/>
</dbReference>
<evidence type="ECO:0000256" key="2">
    <source>
        <dbReference type="ARBA" id="ARBA00022539"/>
    </source>
</evidence>
<dbReference type="PANTHER" id="PTHR33447">
    <property type="entry name" value="GLUTATHIONE GAMMA-GLUTAMYLCYSTEINYLTRANSFERASE"/>
    <property type="match status" value="1"/>
</dbReference>
<dbReference type="Pfam" id="PF05023">
    <property type="entry name" value="Phytochelatin"/>
    <property type="match status" value="1"/>
</dbReference>
<dbReference type="InterPro" id="IPR038156">
    <property type="entry name" value="PCS_N_sf"/>
</dbReference>
<sequence length="391" mass="44175">MSSSEQSPLLLPTNKQYNTVGLNQISSSTDEETSERKAMVATWTMAAIIVVIMTFAMTESSSAHKRSAQHAAKVDQVKTVYSHRSPQDAANAKLFRDEELKRASVDSFIEAFAKETTQSFSTHLYRGSREKLRRLLYLNTTSAYHDLVTDRKSSALDFYQYVQGGWDAQINQGYCPVAAAAAVLNSLRGHIELPQDPLYIPYPWATQFQLLHDTCVKETVLDVEDPRVVWVGLPLEMAAGILECHLSPQGYTVEIYHIDPAKIDKYTTKKLIRDAVLDPKARVMINYDRGNIGQGDPEHGHFSPIGAYNYKKDAFLIMDVAKYKFPPVWVPSANLYYGVSTIDNCAGFEYPQDARVTEELEAENPPNFTRWYEALQCEPKYRGVIIVKPRK</sequence>
<feature type="domain" description="Peptidase C83" evidence="5">
    <location>
        <begin position="119"/>
        <end position="362"/>
    </location>
</feature>
<comment type="caution">
    <text evidence="6">The sequence shown here is derived from an EMBL/GenBank/DDBJ whole genome shotgun (WGS) entry which is preliminary data.</text>
</comment>
<dbReference type="GO" id="GO:0046938">
    <property type="term" value="P:phytochelatin biosynthetic process"/>
    <property type="evidence" value="ECO:0007669"/>
    <property type="project" value="InterPro"/>
</dbReference>
<dbReference type="SUPFAM" id="SSF54001">
    <property type="entry name" value="Cysteine proteinases"/>
    <property type="match status" value="1"/>
</dbReference>
<keyword evidence="7" id="KW-1185">Reference proteome</keyword>
<proteinExistence type="predicted"/>
<dbReference type="InterPro" id="IPR040409">
    <property type="entry name" value="PCS-like"/>
</dbReference>
<dbReference type="GO" id="GO:0016756">
    <property type="term" value="F:glutathione gamma-glutamylcysteinyltransferase activity"/>
    <property type="evidence" value="ECO:0007669"/>
    <property type="project" value="UniProtKB-EC"/>
</dbReference>
<dbReference type="PANTHER" id="PTHR33447:SF20">
    <property type="entry name" value="GLUTATHIONE GAMMA-GLUTAMYLCYSTEINYLTRANSFERASE"/>
    <property type="match status" value="1"/>
</dbReference>
<dbReference type="Proteomes" id="UP001295423">
    <property type="component" value="Unassembled WGS sequence"/>
</dbReference>
<dbReference type="GO" id="GO:0010038">
    <property type="term" value="P:response to metal ion"/>
    <property type="evidence" value="ECO:0007669"/>
    <property type="project" value="InterPro"/>
</dbReference>
<name>A0AAD2CE68_9STRA</name>
<dbReference type="EC" id="2.3.2.15" evidence="1"/>
<accession>A0AAD2CE68</accession>
<evidence type="ECO:0000313" key="7">
    <source>
        <dbReference type="Proteomes" id="UP001295423"/>
    </source>
</evidence>
<dbReference type="EMBL" id="CAKOGP040000113">
    <property type="protein sequence ID" value="CAJ1930755.1"/>
    <property type="molecule type" value="Genomic_DNA"/>
</dbReference>
<evidence type="ECO:0000259" key="5">
    <source>
        <dbReference type="PROSITE" id="PS51443"/>
    </source>
</evidence>
<dbReference type="AlphaFoldDB" id="A0AAD2CE68"/>
<evidence type="ECO:0000256" key="3">
    <source>
        <dbReference type="ARBA" id="ARBA00022679"/>
    </source>
</evidence>
<dbReference type="InterPro" id="IPR007719">
    <property type="entry name" value="PCS_N"/>
</dbReference>
<keyword evidence="2" id="KW-0104">Cadmium</keyword>
<keyword evidence="4" id="KW-0479">Metal-binding</keyword>
<evidence type="ECO:0000313" key="6">
    <source>
        <dbReference type="EMBL" id="CAJ1930755.1"/>
    </source>
</evidence>